<comment type="caution">
    <text evidence="1">The sequence shown here is derived from an EMBL/GenBank/DDBJ whole genome shotgun (WGS) entry which is preliminary data.</text>
</comment>
<evidence type="ECO:0000313" key="2">
    <source>
        <dbReference type="Proteomes" id="UP000318681"/>
    </source>
</evidence>
<name>A0A558QQW8_9SPHN</name>
<sequence length="123" mass="12426">MRGTETFYRAAEKGNVNAAPDIAFARAVQAGLLGGLRAIDAGAKDRGVKPDTLSGPGGLGVLNDRALGNIGRAVPAVAALAEIEFITHPAVDRLLAGGGGATARRRAVAVPLAEAIRGYLRAG</sequence>
<reference evidence="1 2" key="1">
    <citation type="submission" date="2019-07" db="EMBL/GenBank/DDBJ databases">
        <title>Sphingomonas solaris sp. nov., isolated from a solar panel from Boston, Massachusetts.</title>
        <authorList>
            <person name="Tanner K."/>
            <person name="Pascual J."/>
            <person name="Mancuso C."/>
            <person name="Pereto J."/>
            <person name="Khalil A."/>
            <person name="Vilanova C."/>
        </authorList>
    </citation>
    <scope>NUCLEOTIDE SEQUENCE [LARGE SCALE GENOMIC DNA]</scope>
    <source>
        <strain evidence="1 2">R4DWN</strain>
    </source>
</reference>
<proteinExistence type="predicted"/>
<keyword evidence="2" id="KW-1185">Reference proteome</keyword>
<dbReference type="Proteomes" id="UP000318681">
    <property type="component" value="Unassembled WGS sequence"/>
</dbReference>
<dbReference type="EMBL" id="VNIM01000211">
    <property type="protein sequence ID" value="TVV69534.1"/>
    <property type="molecule type" value="Genomic_DNA"/>
</dbReference>
<accession>A0A558QQW8</accession>
<organism evidence="1 2">
    <name type="scientific">Alterirhizorhabdus solaris</name>
    <dbReference type="NCBI Taxonomy" id="2529389"/>
    <lineage>
        <taxon>Bacteria</taxon>
        <taxon>Pseudomonadati</taxon>
        <taxon>Pseudomonadota</taxon>
        <taxon>Alphaproteobacteria</taxon>
        <taxon>Sphingomonadales</taxon>
        <taxon>Rhizorhabdaceae</taxon>
        <taxon>Alterirhizorhabdus</taxon>
    </lineage>
</organism>
<gene>
    <name evidence="1" type="ORF">FOY91_21345</name>
</gene>
<protein>
    <submittedName>
        <fullName evidence="1">N-acetylmuramoyl-L-alanine amidase</fullName>
    </submittedName>
</protein>
<dbReference type="Gene3D" id="3.40.630.40">
    <property type="entry name" value="Zn-dependent exopeptidases"/>
    <property type="match status" value="1"/>
</dbReference>
<evidence type="ECO:0000313" key="1">
    <source>
        <dbReference type="EMBL" id="TVV69534.1"/>
    </source>
</evidence>
<dbReference type="AlphaFoldDB" id="A0A558QQW8"/>